<organism evidence="1 2">
    <name type="scientific">Pycnococcus provasolii</name>
    <dbReference type="NCBI Taxonomy" id="41880"/>
    <lineage>
        <taxon>Eukaryota</taxon>
        <taxon>Viridiplantae</taxon>
        <taxon>Chlorophyta</taxon>
        <taxon>Pseudoscourfieldiophyceae</taxon>
        <taxon>Pseudoscourfieldiales</taxon>
        <taxon>Pycnococcaceae</taxon>
        <taxon>Pycnococcus</taxon>
    </lineage>
</organism>
<name>A0A830HUJ8_9CHLO</name>
<accession>A0A830HUJ8</accession>
<dbReference type="EMBL" id="BNJQ01000031">
    <property type="protein sequence ID" value="GHP10874.1"/>
    <property type="molecule type" value="Genomic_DNA"/>
</dbReference>
<evidence type="ECO:0000313" key="1">
    <source>
        <dbReference type="EMBL" id="GHP10874.1"/>
    </source>
</evidence>
<sequence>MSQQPSDYKKEEAQHHPHHNCACELAWCQMHIEQLGARDRDMHYLPGDRARAEAWIKALVPSAEDEKIQSWLERPMSSRPRFAAHHFAPKYWHFKIAAEFTDAAEKKEEGWHLTHDAVPDTHKHHPPPHGMQATWDGDAWRVDGEEPHGMKRRLDNTCTDAEEPAKRPKPLERAFSHAEEQLKIVAEAGHEHEHACQNKHLSSEDAKLVLAEIALMRMAIEEFEDATAAWEAAQKHAAAAAIAAKDVTMTTAGAPAIESETPK</sequence>
<dbReference type="Proteomes" id="UP000660262">
    <property type="component" value="Unassembled WGS sequence"/>
</dbReference>
<protein>
    <submittedName>
        <fullName evidence="1">Uncharacterized protein</fullName>
    </submittedName>
</protein>
<proteinExistence type="predicted"/>
<evidence type="ECO:0000313" key="2">
    <source>
        <dbReference type="Proteomes" id="UP000660262"/>
    </source>
</evidence>
<reference evidence="1" key="1">
    <citation type="submission" date="2020-10" db="EMBL/GenBank/DDBJ databases">
        <title>Unveiling of a novel bifunctional photoreceptor, Dualchrome1, isolated from a cosmopolitan green alga.</title>
        <authorList>
            <person name="Suzuki S."/>
            <person name="Kawachi M."/>
        </authorList>
    </citation>
    <scope>NUCLEOTIDE SEQUENCE</scope>
    <source>
        <strain evidence="1">NIES 2893</strain>
    </source>
</reference>
<keyword evidence="2" id="KW-1185">Reference proteome</keyword>
<dbReference type="AlphaFoldDB" id="A0A830HUJ8"/>
<comment type="caution">
    <text evidence="1">The sequence shown here is derived from an EMBL/GenBank/DDBJ whole genome shotgun (WGS) entry which is preliminary data.</text>
</comment>
<gene>
    <name evidence="1" type="ORF">PPROV_000960500</name>
</gene>